<name>A0A1M7XY26_9BACT</name>
<dbReference type="Gene3D" id="3.30.470.20">
    <property type="entry name" value="ATP-grasp fold, B domain"/>
    <property type="match status" value="1"/>
</dbReference>
<evidence type="ECO:0000256" key="3">
    <source>
        <dbReference type="ARBA" id="ARBA00022840"/>
    </source>
</evidence>
<evidence type="ECO:0000259" key="6">
    <source>
        <dbReference type="PROSITE" id="PS50975"/>
    </source>
</evidence>
<dbReference type="PANTHER" id="PTHR43334">
    <property type="entry name" value="ACETATE--COA LIGASE [ADP-FORMING]"/>
    <property type="match status" value="1"/>
</dbReference>
<dbReference type="FunFam" id="3.30.1490.20:FF:000020">
    <property type="entry name" value="Protein lysine acetyltransferase"/>
    <property type="match status" value="1"/>
</dbReference>
<dbReference type="InterPro" id="IPR013815">
    <property type="entry name" value="ATP_grasp_subdomain_1"/>
</dbReference>
<dbReference type="STRING" id="1121416.SAMN02745220_00538"/>
<accession>A0A1M7XY26</accession>
<evidence type="ECO:0000256" key="4">
    <source>
        <dbReference type="ARBA" id="ARBA00060888"/>
    </source>
</evidence>
<evidence type="ECO:0000256" key="2">
    <source>
        <dbReference type="ARBA" id="ARBA00022741"/>
    </source>
</evidence>
<keyword evidence="3 5" id="KW-0067">ATP-binding</keyword>
<protein>
    <submittedName>
        <fullName evidence="7">Acetyl-CoA synthetase (ADP-forming)</fullName>
    </submittedName>
</protein>
<dbReference type="PROSITE" id="PS50975">
    <property type="entry name" value="ATP_GRASP"/>
    <property type="match status" value="1"/>
</dbReference>
<dbReference type="Proteomes" id="UP000184603">
    <property type="component" value="Unassembled WGS sequence"/>
</dbReference>
<comment type="similarity">
    <text evidence="4">In the N-terminal section; belongs to the acetate CoA ligase alpha subunit family.</text>
</comment>
<evidence type="ECO:0000313" key="8">
    <source>
        <dbReference type="Proteomes" id="UP000184603"/>
    </source>
</evidence>
<dbReference type="Pfam" id="PF13549">
    <property type="entry name" value="ATP-grasp_5"/>
    <property type="match status" value="1"/>
</dbReference>
<dbReference type="GO" id="GO:0046872">
    <property type="term" value="F:metal ion binding"/>
    <property type="evidence" value="ECO:0007669"/>
    <property type="project" value="InterPro"/>
</dbReference>
<proteinExistence type="inferred from homology"/>
<dbReference type="InterPro" id="IPR011761">
    <property type="entry name" value="ATP-grasp"/>
</dbReference>
<keyword evidence="1" id="KW-0436">Ligase</keyword>
<evidence type="ECO:0000313" key="7">
    <source>
        <dbReference type="EMBL" id="SHO43847.1"/>
    </source>
</evidence>
<evidence type="ECO:0000256" key="5">
    <source>
        <dbReference type="PROSITE-ProRule" id="PRU00409"/>
    </source>
</evidence>
<dbReference type="AlphaFoldDB" id="A0A1M7XY26"/>
<keyword evidence="2 5" id="KW-0547">Nucleotide-binding</keyword>
<organism evidence="7 8">
    <name type="scientific">Desulfopila aestuarii DSM 18488</name>
    <dbReference type="NCBI Taxonomy" id="1121416"/>
    <lineage>
        <taxon>Bacteria</taxon>
        <taxon>Pseudomonadati</taxon>
        <taxon>Thermodesulfobacteriota</taxon>
        <taxon>Desulfobulbia</taxon>
        <taxon>Desulfobulbales</taxon>
        <taxon>Desulfocapsaceae</taxon>
        <taxon>Desulfopila</taxon>
    </lineage>
</organism>
<gene>
    <name evidence="7" type="ORF">SAMN02745220_00538</name>
</gene>
<dbReference type="OrthoDB" id="9791027at2"/>
<keyword evidence="8" id="KW-1185">Reference proteome</keyword>
<dbReference type="EMBL" id="FRFE01000002">
    <property type="protein sequence ID" value="SHO43847.1"/>
    <property type="molecule type" value="Genomic_DNA"/>
</dbReference>
<dbReference type="PANTHER" id="PTHR43334:SF1">
    <property type="entry name" value="3-HYDROXYPROPIONATE--COA LIGASE [ADP-FORMING]"/>
    <property type="match status" value="1"/>
</dbReference>
<sequence length="231" mass="24852">MKTAQILSKAREEKRTVLTEIEAKQILGEAGINCTPTVLAESKEKAVSICDEIGYPVVLKVSSVDITHKSDAGGVKVNLQNREAVEKAYDDIMTSCRAYAPDANIEGVAVQGMAKIGTEIIMGMIKDASFGPVVMFGLGGVLVEVLKDVSFRIVPIEKADAEEMTSEIQGKKLLAGYRGNDPADVPYLQEMLVKLSDFVNATPGIEEIDMNPVFAYKEGAVVVDARIILSA</sequence>
<dbReference type="Gene3D" id="3.30.1490.20">
    <property type="entry name" value="ATP-grasp fold, A domain"/>
    <property type="match status" value="1"/>
</dbReference>
<reference evidence="7 8" key="1">
    <citation type="submission" date="2016-12" db="EMBL/GenBank/DDBJ databases">
        <authorList>
            <person name="Song W.-J."/>
            <person name="Kurnit D.M."/>
        </authorList>
    </citation>
    <scope>NUCLEOTIDE SEQUENCE [LARGE SCALE GENOMIC DNA]</scope>
    <source>
        <strain evidence="7 8">DSM 18488</strain>
    </source>
</reference>
<dbReference type="InterPro" id="IPR051538">
    <property type="entry name" value="Acyl-CoA_Synth/Transferase"/>
</dbReference>
<dbReference type="GO" id="GO:0016874">
    <property type="term" value="F:ligase activity"/>
    <property type="evidence" value="ECO:0007669"/>
    <property type="project" value="UniProtKB-KW"/>
</dbReference>
<feature type="domain" description="ATP-grasp" evidence="6">
    <location>
        <begin position="24"/>
        <end position="77"/>
    </location>
</feature>
<dbReference type="RefSeq" id="WP_073611905.1">
    <property type="nucleotide sequence ID" value="NZ_FRFE01000002.1"/>
</dbReference>
<evidence type="ECO:0000256" key="1">
    <source>
        <dbReference type="ARBA" id="ARBA00022598"/>
    </source>
</evidence>
<dbReference type="SUPFAM" id="SSF56059">
    <property type="entry name" value="Glutathione synthetase ATP-binding domain-like"/>
    <property type="match status" value="1"/>
</dbReference>
<dbReference type="GO" id="GO:0005524">
    <property type="term" value="F:ATP binding"/>
    <property type="evidence" value="ECO:0007669"/>
    <property type="project" value="UniProtKB-UniRule"/>
</dbReference>